<sequence>MGTIELEGLEFFAYHGYYEEERKIGNRYQIDVKISVDFSSAAQNDKLKDTVNYEDLYKIIAGVMQTKSKLLEHVGQLIIDEIRKIYPNVQQVQVAVSKFNPPIGGVCTRAKVTVIG</sequence>
<keyword evidence="4 6" id="KW-0289">Folate biosynthesis</keyword>
<comment type="similarity">
    <text evidence="3 6">Belongs to the DHNA family.</text>
</comment>
<evidence type="ECO:0000313" key="9">
    <source>
        <dbReference type="Proteomes" id="UP001236507"/>
    </source>
</evidence>
<dbReference type="NCBIfam" id="TIGR00525">
    <property type="entry name" value="folB"/>
    <property type="match status" value="1"/>
</dbReference>
<dbReference type="SUPFAM" id="SSF55620">
    <property type="entry name" value="Tetrahydrobiopterin biosynthesis enzymes-like"/>
    <property type="match status" value="1"/>
</dbReference>
<comment type="catalytic activity">
    <reaction evidence="1 6">
        <text>7,8-dihydroneopterin = 6-hydroxymethyl-7,8-dihydropterin + glycolaldehyde</text>
        <dbReference type="Rhea" id="RHEA:10540"/>
        <dbReference type="ChEBI" id="CHEBI:17001"/>
        <dbReference type="ChEBI" id="CHEBI:17071"/>
        <dbReference type="ChEBI" id="CHEBI:44841"/>
        <dbReference type="EC" id="4.1.2.25"/>
    </reaction>
</comment>
<comment type="caution">
    <text evidence="8">The sequence shown here is derived from an EMBL/GenBank/DDBJ whole genome shotgun (WGS) entry which is preliminary data.</text>
</comment>
<feature type="domain" description="Dihydroneopterin aldolase/epimerase" evidence="7">
    <location>
        <begin position="4"/>
        <end position="116"/>
    </location>
</feature>
<evidence type="ECO:0000256" key="6">
    <source>
        <dbReference type="RuleBase" id="RU362079"/>
    </source>
</evidence>
<dbReference type="InterPro" id="IPR043133">
    <property type="entry name" value="GTP-CH-I_C/QueF"/>
</dbReference>
<name>A0ABT6Y4G2_9BACT</name>
<evidence type="ECO:0000259" key="7">
    <source>
        <dbReference type="SMART" id="SM00905"/>
    </source>
</evidence>
<evidence type="ECO:0000256" key="5">
    <source>
        <dbReference type="ARBA" id="ARBA00023239"/>
    </source>
</evidence>
<dbReference type="CDD" id="cd00534">
    <property type="entry name" value="DHNA_DHNTPE"/>
    <property type="match status" value="1"/>
</dbReference>
<dbReference type="Pfam" id="PF02152">
    <property type="entry name" value="FolB"/>
    <property type="match status" value="1"/>
</dbReference>
<dbReference type="RefSeq" id="WP_283343666.1">
    <property type="nucleotide sequence ID" value="NZ_JASHIF010000003.1"/>
</dbReference>
<evidence type="ECO:0000256" key="3">
    <source>
        <dbReference type="ARBA" id="ARBA00005708"/>
    </source>
</evidence>
<keyword evidence="9" id="KW-1185">Reference proteome</keyword>
<dbReference type="PANTHER" id="PTHR42844:SF1">
    <property type="entry name" value="DIHYDRONEOPTERIN ALDOLASE 1-RELATED"/>
    <property type="match status" value="1"/>
</dbReference>
<comment type="function">
    <text evidence="6">Catalyzes the conversion of 7,8-dihydroneopterin to 6-hydroxymethyl-7,8-dihydropterin.</text>
</comment>
<dbReference type="NCBIfam" id="TIGR00526">
    <property type="entry name" value="folB_dom"/>
    <property type="match status" value="1"/>
</dbReference>
<accession>A0ABT6Y4G2</accession>
<evidence type="ECO:0000313" key="8">
    <source>
        <dbReference type="EMBL" id="MDI9858457.1"/>
    </source>
</evidence>
<dbReference type="Proteomes" id="UP001236507">
    <property type="component" value="Unassembled WGS sequence"/>
</dbReference>
<keyword evidence="5 6" id="KW-0456">Lyase</keyword>
<comment type="pathway">
    <text evidence="2 6">Cofactor biosynthesis; tetrahydrofolate biosynthesis; 2-amino-4-hydroxy-6-hydroxymethyl-7,8-dihydropteridine diphosphate from 7,8-dihydroneopterin triphosphate: step 3/4.</text>
</comment>
<reference evidence="8 9" key="1">
    <citation type="submission" date="2023-05" db="EMBL/GenBank/DDBJ databases">
        <title>Novel species of genus Flectobacillus isolated from stream in China.</title>
        <authorList>
            <person name="Lu H."/>
        </authorList>
    </citation>
    <scope>NUCLEOTIDE SEQUENCE [LARGE SCALE GENOMIC DNA]</scope>
    <source>
        <strain evidence="8 9">KCTC 42575</strain>
    </source>
</reference>
<dbReference type="EMBL" id="JASHIF010000003">
    <property type="protein sequence ID" value="MDI9858457.1"/>
    <property type="molecule type" value="Genomic_DNA"/>
</dbReference>
<dbReference type="SMART" id="SM00905">
    <property type="entry name" value="FolB"/>
    <property type="match status" value="1"/>
</dbReference>
<dbReference type="Gene3D" id="3.30.1130.10">
    <property type="match status" value="1"/>
</dbReference>
<evidence type="ECO:0000256" key="4">
    <source>
        <dbReference type="ARBA" id="ARBA00022909"/>
    </source>
</evidence>
<dbReference type="GO" id="GO:0004150">
    <property type="term" value="F:dihydroneopterin aldolase activity"/>
    <property type="evidence" value="ECO:0007669"/>
    <property type="project" value="UniProtKB-EC"/>
</dbReference>
<organism evidence="8 9">
    <name type="scientific">Flectobacillus roseus</name>
    <dbReference type="NCBI Taxonomy" id="502259"/>
    <lineage>
        <taxon>Bacteria</taxon>
        <taxon>Pseudomonadati</taxon>
        <taxon>Bacteroidota</taxon>
        <taxon>Cytophagia</taxon>
        <taxon>Cytophagales</taxon>
        <taxon>Flectobacillaceae</taxon>
        <taxon>Flectobacillus</taxon>
    </lineage>
</organism>
<gene>
    <name evidence="8" type="primary">folB</name>
    <name evidence="8" type="ORF">QM524_04490</name>
</gene>
<protein>
    <recommendedName>
        <fullName evidence="6">7,8-dihydroneopterin aldolase</fullName>
        <ecNumber evidence="6">4.1.2.25</ecNumber>
    </recommendedName>
</protein>
<evidence type="ECO:0000256" key="1">
    <source>
        <dbReference type="ARBA" id="ARBA00001353"/>
    </source>
</evidence>
<dbReference type="PANTHER" id="PTHR42844">
    <property type="entry name" value="DIHYDRONEOPTERIN ALDOLASE 1-RELATED"/>
    <property type="match status" value="1"/>
</dbReference>
<evidence type="ECO:0000256" key="2">
    <source>
        <dbReference type="ARBA" id="ARBA00005013"/>
    </source>
</evidence>
<dbReference type="InterPro" id="IPR006156">
    <property type="entry name" value="Dihydroneopterin_aldolase"/>
</dbReference>
<dbReference type="InterPro" id="IPR006157">
    <property type="entry name" value="FolB_dom"/>
</dbReference>
<dbReference type="EC" id="4.1.2.25" evidence="6"/>
<proteinExistence type="inferred from homology"/>